<sequence length="80" mass="8907">MGIAGLVFLIQAEIYSTEALKSKKHWGALKRDTPVSINKICRAVQPSGASHNRDRINRKQGIQNWFIGSSASSSNHRPYI</sequence>
<protein>
    <submittedName>
        <fullName evidence="1">Uncharacterized protein</fullName>
    </submittedName>
</protein>
<dbReference type="AlphaFoldDB" id="A0A3M7T610"/>
<evidence type="ECO:0000313" key="1">
    <source>
        <dbReference type="EMBL" id="RNA43476.1"/>
    </source>
</evidence>
<keyword evidence="2" id="KW-1185">Reference proteome</keyword>
<dbReference type="EMBL" id="REGN01000221">
    <property type="protein sequence ID" value="RNA43476.1"/>
    <property type="molecule type" value="Genomic_DNA"/>
</dbReference>
<organism evidence="1 2">
    <name type="scientific">Brachionus plicatilis</name>
    <name type="common">Marine rotifer</name>
    <name type="synonym">Brachionus muelleri</name>
    <dbReference type="NCBI Taxonomy" id="10195"/>
    <lineage>
        <taxon>Eukaryota</taxon>
        <taxon>Metazoa</taxon>
        <taxon>Spiralia</taxon>
        <taxon>Gnathifera</taxon>
        <taxon>Rotifera</taxon>
        <taxon>Eurotatoria</taxon>
        <taxon>Monogononta</taxon>
        <taxon>Pseudotrocha</taxon>
        <taxon>Ploima</taxon>
        <taxon>Brachionidae</taxon>
        <taxon>Brachionus</taxon>
    </lineage>
</organism>
<comment type="caution">
    <text evidence="1">The sequence shown here is derived from an EMBL/GenBank/DDBJ whole genome shotgun (WGS) entry which is preliminary data.</text>
</comment>
<dbReference type="Proteomes" id="UP000276133">
    <property type="component" value="Unassembled WGS sequence"/>
</dbReference>
<reference evidence="1 2" key="1">
    <citation type="journal article" date="2018" name="Sci. Rep.">
        <title>Genomic signatures of local adaptation to the degree of environmental predictability in rotifers.</title>
        <authorList>
            <person name="Franch-Gras L."/>
            <person name="Hahn C."/>
            <person name="Garcia-Roger E.M."/>
            <person name="Carmona M.J."/>
            <person name="Serra M."/>
            <person name="Gomez A."/>
        </authorList>
    </citation>
    <scope>NUCLEOTIDE SEQUENCE [LARGE SCALE GENOMIC DNA]</scope>
    <source>
        <strain evidence="1">HYR1</strain>
    </source>
</reference>
<proteinExistence type="predicted"/>
<evidence type="ECO:0000313" key="2">
    <source>
        <dbReference type="Proteomes" id="UP000276133"/>
    </source>
</evidence>
<accession>A0A3M7T610</accession>
<gene>
    <name evidence="1" type="ORF">BpHYR1_047394</name>
</gene>
<name>A0A3M7T610_BRAPC</name>